<reference evidence="1 2" key="1">
    <citation type="journal article" date="2015" name="Stand. Genomic Sci.">
        <title>Genomic Encyclopedia of Bacterial and Archaeal Type Strains, Phase III: the genomes of soil and plant-associated and newly described type strains.</title>
        <authorList>
            <person name="Whitman W.B."/>
            <person name="Woyke T."/>
            <person name="Klenk H.P."/>
            <person name="Zhou Y."/>
            <person name="Lilburn T.G."/>
            <person name="Beck B.J."/>
            <person name="De Vos P."/>
            <person name="Vandamme P."/>
            <person name="Eisen J.A."/>
            <person name="Garrity G."/>
            <person name="Hugenholtz P."/>
            <person name="Kyrpides N.C."/>
        </authorList>
    </citation>
    <scope>NUCLEOTIDE SEQUENCE [LARGE SCALE GENOMIC DNA]</scope>
    <source>
        <strain evidence="1 2">VKM Ac-2572</strain>
    </source>
</reference>
<keyword evidence="1" id="KW-0456">Lyase</keyword>
<organism evidence="1 2">
    <name type="scientific">Kribbella steppae</name>
    <dbReference type="NCBI Taxonomy" id="2512223"/>
    <lineage>
        <taxon>Bacteria</taxon>
        <taxon>Bacillati</taxon>
        <taxon>Actinomycetota</taxon>
        <taxon>Actinomycetes</taxon>
        <taxon>Propionibacteriales</taxon>
        <taxon>Kribbellaceae</taxon>
        <taxon>Kribbella</taxon>
    </lineage>
</organism>
<dbReference type="AlphaFoldDB" id="A0A4V2RXB9"/>
<sequence>MSQIVWWEIETPEIDLFQRFHGAMWGWAFEPAFLNSELDADYWIIKVGDKSIGGLQRSASNARPHAGTRLYVEVGDLEEVLREVEARGGQVERTRTALGGDDRWFATAIDPAGVSFGMWTSHPPAESPASDGR</sequence>
<dbReference type="SUPFAM" id="SSF54593">
    <property type="entry name" value="Glyoxalase/Bleomycin resistance protein/Dihydroxybiphenyl dioxygenase"/>
    <property type="match status" value="1"/>
</dbReference>
<dbReference type="GO" id="GO:0016829">
    <property type="term" value="F:lyase activity"/>
    <property type="evidence" value="ECO:0007669"/>
    <property type="project" value="UniProtKB-KW"/>
</dbReference>
<accession>A0A4V2RXB9</accession>
<evidence type="ECO:0000313" key="1">
    <source>
        <dbReference type="EMBL" id="TCO12840.1"/>
    </source>
</evidence>
<protein>
    <submittedName>
        <fullName evidence="1">Putative enzyme related to lactoylglutathione lyase</fullName>
    </submittedName>
</protein>
<dbReference type="Proteomes" id="UP000294508">
    <property type="component" value="Unassembled WGS sequence"/>
</dbReference>
<dbReference type="EMBL" id="SLWN01000028">
    <property type="protein sequence ID" value="TCO12840.1"/>
    <property type="molecule type" value="Genomic_DNA"/>
</dbReference>
<evidence type="ECO:0000313" key="2">
    <source>
        <dbReference type="Proteomes" id="UP000294508"/>
    </source>
</evidence>
<name>A0A4V2RXB9_9ACTN</name>
<comment type="caution">
    <text evidence="1">The sequence shown here is derived from an EMBL/GenBank/DDBJ whole genome shotgun (WGS) entry which is preliminary data.</text>
</comment>
<dbReference type="RefSeq" id="WP_158441566.1">
    <property type="nucleotide sequence ID" value="NZ_SLWN01000028.1"/>
</dbReference>
<dbReference type="OrthoDB" id="9793039at2"/>
<dbReference type="InterPro" id="IPR029068">
    <property type="entry name" value="Glyas_Bleomycin-R_OHBP_Dase"/>
</dbReference>
<proteinExistence type="predicted"/>
<gene>
    <name evidence="1" type="ORF">EV652_12811</name>
</gene>
<keyword evidence="2" id="KW-1185">Reference proteome</keyword>
<dbReference type="Gene3D" id="3.10.180.10">
    <property type="entry name" value="2,3-Dihydroxybiphenyl 1,2-Dioxygenase, domain 1"/>
    <property type="match status" value="1"/>
</dbReference>